<keyword evidence="2" id="KW-1185">Reference proteome</keyword>
<dbReference type="Proteomes" id="UP000019183">
    <property type="component" value="Unassembled WGS sequence"/>
</dbReference>
<sequence>MTGTAKHLFFVIHIPFKESDLHRFLFFISLNFMALKNRDIQAC</sequence>
<dbReference type="AlphaFoldDB" id="W1DHY9"/>
<protein>
    <submittedName>
        <fullName evidence="1">Uncharacterized protein</fullName>
    </submittedName>
</protein>
<proteinExistence type="predicted"/>
<organism evidence="1 2">
    <name type="scientific">Klebsiella pneumoniae IS43</name>
    <dbReference type="NCBI Taxonomy" id="1432552"/>
    <lineage>
        <taxon>Bacteria</taxon>
        <taxon>Pseudomonadati</taxon>
        <taxon>Pseudomonadota</taxon>
        <taxon>Gammaproteobacteria</taxon>
        <taxon>Enterobacterales</taxon>
        <taxon>Enterobacteriaceae</taxon>
        <taxon>Klebsiella/Raoultella group</taxon>
        <taxon>Klebsiella</taxon>
        <taxon>Klebsiella pneumoniae complex</taxon>
    </lineage>
</organism>
<reference evidence="1" key="1">
    <citation type="submission" date="2013-10" db="EMBL/GenBank/DDBJ databases">
        <title>Antibiotic resistance diversity of beta-lactamase producers in the General Hospital Vienna.</title>
        <authorList>
            <person name="Barisic I."/>
            <person name="Mitteregger D."/>
            <person name="Hirschl A.M."/>
            <person name="Noehammer C."/>
            <person name="Wiesinger-Mayr H."/>
        </authorList>
    </citation>
    <scope>NUCLEOTIDE SEQUENCE [LARGE SCALE GENOMIC DNA]</scope>
    <source>
        <strain evidence="1">IS43</strain>
    </source>
</reference>
<name>W1DHY9_KLEPN</name>
<dbReference type="EMBL" id="CBWK010000085">
    <property type="protein sequence ID" value="CDL07669.1"/>
    <property type="molecule type" value="Genomic_DNA"/>
</dbReference>
<comment type="caution">
    <text evidence="1">The sequence shown here is derived from an EMBL/GenBank/DDBJ whole genome shotgun (WGS) entry which is preliminary data.</text>
</comment>
<evidence type="ECO:0000313" key="1">
    <source>
        <dbReference type="EMBL" id="CDL07669.1"/>
    </source>
</evidence>
<evidence type="ECO:0000313" key="2">
    <source>
        <dbReference type="Proteomes" id="UP000019183"/>
    </source>
</evidence>
<accession>W1DHY9</accession>